<feature type="domain" description="HTH cro/C1-type" evidence="2">
    <location>
        <begin position="11"/>
        <end position="65"/>
    </location>
</feature>
<dbReference type="KEGG" id="mtt:Ftrac_3161"/>
<dbReference type="AlphaFoldDB" id="E4TV71"/>
<dbReference type="PANTHER" id="PTHR46558:SF4">
    <property type="entry name" value="DNA-BIDING PHAGE PROTEIN"/>
    <property type="match status" value="1"/>
</dbReference>
<dbReference type="InterPro" id="IPR010982">
    <property type="entry name" value="Lambda_DNA-bd_dom_sf"/>
</dbReference>
<dbReference type="EMBL" id="CP002349">
    <property type="protein sequence ID" value="ADR23136.1"/>
    <property type="molecule type" value="Genomic_DNA"/>
</dbReference>
<dbReference type="PANTHER" id="PTHR46558">
    <property type="entry name" value="TRACRIPTIONAL REGULATORY PROTEIN-RELATED-RELATED"/>
    <property type="match status" value="1"/>
</dbReference>
<protein>
    <submittedName>
        <fullName evidence="3">Helix-turn-helix domain protein</fullName>
    </submittedName>
</protein>
<dbReference type="InterPro" id="IPR001387">
    <property type="entry name" value="Cro/C1-type_HTH"/>
</dbReference>
<dbReference type="PROSITE" id="PS50943">
    <property type="entry name" value="HTH_CROC1"/>
    <property type="match status" value="1"/>
</dbReference>
<dbReference type="CDD" id="cd00093">
    <property type="entry name" value="HTH_XRE"/>
    <property type="match status" value="1"/>
</dbReference>
<dbReference type="SUPFAM" id="SSF47413">
    <property type="entry name" value="lambda repressor-like DNA-binding domains"/>
    <property type="match status" value="1"/>
</dbReference>
<proteinExistence type="predicted"/>
<evidence type="ECO:0000259" key="2">
    <source>
        <dbReference type="PROSITE" id="PS50943"/>
    </source>
</evidence>
<dbReference type="RefSeq" id="WP_013455278.1">
    <property type="nucleotide sequence ID" value="NC_014759.1"/>
</dbReference>
<evidence type="ECO:0000313" key="4">
    <source>
        <dbReference type="Proteomes" id="UP000008720"/>
    </source>
</evidence>
<dbReference type="eggNOG" id="COG1396">
    <property type="taxonomic scope" value="Bacteria"/>
</dbReference>
<reference evidence="3 4" key="1">
    <citation type="journal article" date="2011" name="Stand. Genomic Sci.">
        <title>Complete genome sequence of Marivirga tractuosa type strain (H-43).</title>
        <authorList>
            <person name="Pagani I."/>
            <person name="Chertkov O."/>
            <person name="Lapidus A."/>
            <person name="Lucas S."/>
            <person name="Del Rio T.G."/>
            <person name="Tice H."/>
            <person name="Copeland A."/>
            <person name="Cheng J.F."/>
            <person name="Nolan M."/>
            <person name="Saunders E."/>
            <person name="Pitluck S."/>
            <person name="Held B."/>
            <person name="Goodwin L."/>
            <person name="Liolios K."/>
            <person name="Ovchinikova G."/>
            <person name="Ivanova N."/>
            <person name="Mavromatis K."/>
            <person name="Pati A."/>
            <person name="Chen A."/>
            <person name="Palaniappan K."/>
            <person name="Land M."/>
            <person name="Hauser L."/>
            <person name="Jeffries C.D."/>
            <person name="Detter J.C."/>
            <person name="Han C."/>
            <person name="Tapia R."/>
            <person name="Ngatchou-Djao O.D."/>
            <person name="Rohde M."/>
            <person name="Goker M."/>
            <person name="Spring S."/>
            <person name="Sikorski J."/>
            <person name="Woyke T."/>
            <person name="Bristow J."/>
            <person name="Eisen J.A."/>
            <person name="Markowitz V."/>
            <person name="Hugenholtz P."/>
            <person name="Klenk H.P."/>
            <person name="Kyrpides N.C."/>
        </authorList>
    </citation>
    <scope>NUCLEOTIDE SEQUENCE [LARGE SCALE GENOMIC DNA]</scope>
    <source>
        <strain evidence="4">ATCC 23168 / DSM 4126 / NBRC 15989 / NCIMB 1408 / VKM B-1430 / H-43</strain>
    </source>
</reference>
<dbReference type="STRING" id="643867.Ftrac_3161"/>
<evidence type="ECO:0000256" key="1">
    <source>
        <dbReference type="ARBA" id="ARBA00023125"/>
    </source>
</evidence>
<organism evidence="3 4">
    <name type="scientific">Marivirga tractuosa (strain ATCC 23168 / DSM 4126 / NBRC 15989 / NCIMB 1408 / VKM B-1430 / H-43)</name>
    <name type="common">Microscilla tractuosa</name>
    <name type="synonym">Flexibacter tractuosus</name>
    <dbReference type="NCBI Taxonomy" id="643867"/>
    <lineage>
        <taxon>Bacteria</taxon>
        <taxon>Pseudomonadati</taxon>
        <taxon>Bacteroidota</taxon>
        <taxon>Cytophagia</taxon>
        <taxon>Cytophagales</taxon>
        <taxon>Marivirgaceae</taxon>
        <taxon>Marivirga</taxon>
    </lineage>
</organism>
<dbReference type="Gene3D" id="1.10.260.40">
    <property type="entry name" value="lambda repressor-like DNA-binding domains"/>
    <property type="match status" value="1"/>
</dbReference>
<dbReference type="Pfam" id="PF01381">
    <property type="entry name" value="HTH_3"/>
    <property type="match status" value="1"/>
</dbReference>
<name>E4TV71_MARTH</name>
<keyword evidence="1" id="KW-0238">DNA-binding</keyword>
<dbReference type="SMART" id="SM00530">
    <property type="entry name" value="HTH_XRE"/>
    <property type="match status" value="1"/>
</dbReference>
<dbReference type="HOGENOM" id="CLU_066192_4_5_10"/>
<evidence type="ECO:0000313" key="3">
    <source>
        <dbReference type="EMBL" id="ADR23136.1"/>
    </source>
</evidence>
<accession>E4TV71</accession>
<dbReference type="GO" id="GO:0003677">
    <property type="term" value="F:DNA binding"/>
    <property type="evidence" value="ECO:0007669"/>
    <property type="project" value="UniProtKB-KW"/>
</dbReference>
<keyword evidence="4" id="KW-1185">Reference proteome</keyword>
<dbReference type="Proteomes" id="UP000008720">
    <property type="component" value="Chromosome"/>
</dbReference>
<gene>
    <name evidence="3" type="ordered locus">Ftrac_3161</name>
</gene>
<dbReference type="OrthoDB" id="1029660at2"/>
<sequence length="118" mass="13519">MDQNKLIGLNLKRYRESLGLSQVQLADYLSINREEISYYENGKRTMPVKLIEKAAKLFGIDEFDLYESDPEHNDAKVALAFRADSLGKEDLEQIADFRKIVLNYLAMKKAAVNEPAYS</sequence>